<accession>A0A9X3D5N3</accession>
<dbReference type="AlphaFoldDB" id="A0A9X3D5N3"/>
<reference evidence="1" key="1">
    <citation type="submission" date="2022-10" db="EMBL/GenBank/DDBJ databases">
        <title>WGS of marine actinomycetes from Thailand.</title>
        <authorList>
            <person name="Thawai C."/>
        </authorList>
    </citation>
    <scope>NUCLEOTIDE SEQUENCE</scope>
    <source>
        <strain evidence="1">SW21</strain>
    </source>
</reference>
<keyword evidence="2" id="KW-1185">Reference proteome</keyword>
<dbReference type="Proteomes" id="UP001143347">
    <property type="component" value="Unassembled WGS sequence"/>
</dbReference>
<evidence type="ECO:0000313" key="2">
    <source>
        <dbReference type="Proteomes" id="UP001143347"/>
    </source>
</evidence>
<sequence length="252" mass="25791">MLASVVFVPSAPLLVPQVAGPGATDTEAVREATRTAGRELAAAATEFVAIGARDDDSAAEIGVDGDFGRFGVPMAVTLRRPAAVAVQSGTARKDTLDLSPSDLPLSMLIAGWLRAESGIEAVEPVTVARDALPADCARVGAELRRRIDADPGRVGVLVVADGATALSARAPGGGLRPGAVDMQRRIDQALAAADTDTLAALDPTACAHAGVAGRPAWQVAAALCSGRQFASRLAYRDAPFGVGYTVVTWTPR</sequence>
<dbReference type="RefSeq" id="WP_235722179.1">
    <property type="nucleotide sequence ID" value="NZ_JAPKFM010000016.1"/>
</dbReference>
<protein>
    <submittedName>
        <fullName evidence="1">Uncharacterized protein</fullName>
    </submittedName>
</protein>
<name>A0A9X3D5N3_9ACTN</name>
<proteinExistence type="predicted"/>
<dbReference type="Gene3D" id="3.40.830.10">
    <property type="entry name" value="LigB-like"/>
    <property type="match status" value="1"/>
</dbReference>
<comment type="caution">
    <text evidence="1">The sequence shown here is derived from an EMBL/GenBank/DDBJ whole genome shotgun (WGS) entry which is preliminary data.</text>
</comment>
<dbReference type="SUPFAM" id="SSF53213">
    <property type="entry name" value="LigB-like"/>
    <property type="match status" value="1"/>
</dbReference>
<organism evidence="1 2">
    <name type="scientific">Gordonia aquimaris</name>
    <dbReference type="NCBI Taxonomy" id="2984863"/>
    <lineage>
        <taxon>Bacteria</taxon>
        <taxon>Bacillati</taxon>
        <taxon>Actinomycetota</taxon>
        <taxon>Actinomycetes</taxon>
        <taxon>Mycobacteriales</taxon>
        <taxon>Gordoniaceae</taxon>
        <taxon>Gordonia</taxon>
    </lineage>
</organism>
<gene>
    <name evidence="1" type="ORF">OSB52_15235</name>
</gene>
<dbReference type="EMBL" id="JAPKFM010000016">
    <property type="protein sequence ID" value="MCX2965448.1"/>
    <property type="molecule type" value="Genomic_DNA"/>
</dbReference>
<evidence type="ECO:0000313" key="1">
    <source>
        <dbReference type="EMBL" id="MCX2965448.1"/>
    </source>
</evidence>